<protein>
    <submittedName>
        <fullName evidence="1">Uncharacterized protein</fullName>
    </submittedName>
</protein>
<evidence type="ECO:0000313" key="2">
    <source>
        <dbReference type="Proteomes" id="UP000785679"/>
    </source>
</evidence>
<dbReference type="EMBL" id="RRYP01005397">
    <property type="protein sequence ID" value="TNV82073.1"/>
    <property type="molecule type" value="Genomic_DNA"/>
</dbReference>
<sequence>MELCQSTNNLIQEKQELCACKRGNKVRYNCPQETCAIHRENIFLCDDCFNDIIEGEEPHKLLQIQKLLEPLTKKWHALIQKEEETYTQILRYQNQFKQAIELLEADINNPSRYISKEISDYEKFRTLFKQTTTVFKEYQQNQQFTKIHGLNGKYDQYCKLIDSGFPIIKEIGETDFVYQNYTQCIENCKIPEKPDEKSTRDAILAMKARSWNSQIQKASTQVAEDISQEKLIEEVKQLKQTVKLQQTQINALLSILGGLEGASQLVSKSFDSLQFQKKEEQSSLKIMPLELKLSQTLQEVKPFPKQQTIQLAEPIFRAKPLSGFKPFEGLSLAPQPQPLFGVSKPNILTSPAIPGNPFSAQILFGAAKKTEEKKMEYEIVQQFPLKPVPHVFTQDMLDKLLGAFNKPFSNYTPKLDEHRQSKLADFMTKHGWFKSLEELNADYYNSLPKKTKSINQQLLNAQISHCQ</sequence>
<comment type="caution">
    <text evidence="1">The sequence shown here is derived from an EMBL/GenBank/DDBJ whole genome shotgun (WGS) entry which is preliminary data.</text>
</comment>
<proteinExistence type="predicted"/>
<gene>
    <name evidence="1" type="ORF">FGO68_gene1376</name>
</gene>
<name>A0A8J8NV55_HALGN</name>
<dbReference type="Proteomes" id="UP000785679">
    <property type="component" value="Unassembled WGS sequence"/>
</dbReference>
<accession>A0A8J8NV55</accession>
<organism evidence="1 2">
    <name type="scientific">Halteria grandinella</name>
    <dbReference type="NCBI Taxonomy" id="5974"/>
    <lineage>
        <taxon>Eukaryota</taxon>
        <taxon>Sar</taxon>
        <taxon>Alveolata</taxon>
        <taxon>Ciliophora</taxon>
        <taxon>Intramacronucleata</taxon>
        <taxon>Spirotrichea</taxon>
        <taxon>Stichotrichia</taxon>
        <taxon>Sporadotrichida</taxon>
        <taxon>Halteriidae</taxon>
        <taxon>Halteria</taxon>
    </lineage>
</organism>
<keyword evidence="2" id="KW-1185">Reference proteome</keyword>
<dbReference type="AlphaFoldDB" id="A0A8J8NV55"/>
<evidence type="ECO:0000313" key="1">
    <source>
        <dbReference type="EMBL" id="TNV82073.1"/>
    </source>
</evidence>
<reference evidence="1" key="1">
    <citation type="submission" date="2019-06" db="EMBL/GenBank/DDBJ databases">
        <authorList>
            <person name="Zheng W."/>
        </authorList>
    </citation>
    <scope>NUCLEOTIDE SEQUENCE</scope>
    <source>
        <strain evidence="1">QDHG01</strain>
    </source>
</reference>